<evidence type="ECO:0000313" key="2">
    <source>
        <dbReference type="EMBL" id="BCI51571.1"/>
    </source>
</evidence>
<protein>
    <submittedName>
        <fullName evidence="2">Putative lipoprotein LppJ</fullName>
    </submittedName>
</protein>
<dbReference type="EMBL" id="AP023287">
    <property type="protein sequence ID" value="BCI51571.1"/>
    <property type="molecule type" value="Genomic_DNA"/>
</dbReference>
<evidence type="ECO:0000313" key="3">
    <source>
        <dbReference type="Proteomes" id="UP000515734"/>
    </source>
</evidence>
<sequence length="156" mass="16313">MSKPGGGGGEQVPSPMSDEQAEAQVIDAGRQLRTVAGLQDVGGGFSFESCNDQGEPPYRGFVEMTAQLPAGTDADTYARQVADAMVAAGWTDGPPPGKKPYGTVIHRDGVMVVMFPGVKAGLLRFTILGECRNTTDHRDDGKTVGRDVTAELLSGS</sequence>
<feature type="compositionally biased region" description="Gly residues" evidence="1">
    <location>
        <begin position="1"/>
        <end position="10"/>
    </location>
</feature>
<gene>
    <name evidence="2" type="primary">lppJ</name>
    <name evidence="2" type="ORF">NIIDNTM18_08490</name>
</gene>
<organism evidence="2 3">
    <name type="scientific">Mycolicibacterium litorale</name>
    <dbReference type="NCBI Taxonomy" id="758802"/>
    <lineage>
        <taxon>Bacteria</taxon>
        <taxon>Bacillati</taxon>
        <taxon>Actinomycetota</taxon>
        <taxon>Actinomycetes</taxon>
        <taxon>Mycobacteriales</taxon>
        <taxon>Mycobacteriaceae</taxon>
        <taxon>Mycolicibacterium</taxon>
    </lineage>
</organism>
<dbReference type="Proteomes" id="UP000515734">
    <property type="component" value="Chromosome"/>
</dbReference>
<reference evidence="2 3" key="1">
    <citation type="submission" date="2020-07" db="EMBL/GenBank/DDBJ databases">
        <title>Complete genome sequence of Mycolicibacterium litorale like strain isolated from cardiac implantable electronic device infection.</title>
        <authorList>
            <person name="Fukano H."/>
            <person name="Miyama H."/>
            <person name="Hoshino Y."/>
        </authorList>
    </citation>
    <scope>NUCLEOTIDE SEQUENCE [LARGE SCALE GENOMIC DNA]</scope>
    <source>
        <strain evidence="2 3">NIIDNTM18</strain>
    </source>
</reference>
<proteinExistence type="predicted"/>
<accession>A0A6S6P1Z6</accession>
<name>A0A6S6P1Z6_9MYCO</name>
<feature type="region of interest" description="Disordered" evidence="1">
    <location>
        <begin position="1"/>
        <end position="23"/>
    </location>
</feature>
<dbReference type="AlphaFoldDB" id="A0A6S6P1Z6"/>
<evidence type="ECO:0000256" key="1">
    <source>
        <dbReference type="SAM" id="MobiDB-lite"/>
    </source>
</evidence>
<keyword evidence="2" id="KW-0449">Lipoprotein</keyword>